<accession>A0A382S3Z8</accession>
<keyword evidence="2" id="KW-0472">Membrane</keyword>
<evidence type="ECO:0000259" key="4">
    <source>
        <dbReference type="Pfam" id="PF14905"/>
    </source>
</evidence>
<proteinExistence type="predicted"/>
<name>A0A382S3Z8_9ZZZZ</name>
<comment type="subcellular location">
    <subcellularLocation>
        <location evidence="1">Cell outer membrane</location>
    </subcellularLocation>
</comment>
<protein>
    <recommendedName>
        <fullName evidence="4">Outer membrane protein beta-barrel domain-containing protein</fullName>
    </recommendedName>
</protein>
<dbReference type="AlphaFoldDB" id="A0A382S3Z8"/>
<feature type="non-terminal residue" evidence="5">
    <location>
        <position position="1"/>
    </location>
</feature>
<gene>
    <name evidence="5" type="ORF">METZ01_LOCUS357490</name>
</gene>
<organism evidence="5">
    <name type="scientific">marine metagenome</name>
    <dbReference type="NCBI Taxonomy" id="408172"/>
    <lineage>
        <taxon>unclassified sequences</taxon>
        <taxon>metagenomes</taxon>
        <taxon>ecological metagenomes</taxon>
    </lineage>
</organism>
<dbReference type="Pfam" id="PF14905">
    <property type="entry name" value="OMP_b-brl_3"/>
    <property type="match status" value="1"/>
</dbReference>
<reference evidence="5" key="1">
    <citation type="submission" date="2018-05" db="EMBL/GenBank/DDBJ databases">
        <authorList>
            <person name="Lanie J.A."/>
            <person name="Ng W.-L."/>
            <person name="Kazmierczak K.M."/>
            <person name="Andrzejewski T.M."/>
            <person name="Davidsen T.M."/>
            <person name="Wayne K.J."/>
            <person name="Tettelin H."/>
            <person name="Glass J.I."/>
            <person name="Rusch D."/>
            <person name="Podicherti R."/>
            <person name="Tsui H.-C.T."/>
            <person name="Winkler M.E."/>
        </authorList>
    </citation>
    <scope>NUCLEOTIDE SEQUENCE</scope>
</reference>
<evidence type="ECO:0000313" key="5">
    <source>
        <dbReference type="EMBL" id="SVD04636.1"/>
    </source>
</evidence>
<dbReference type="GO" id="GO:0009279">
    <property type="term" value="C:cell outer membrane"/>
    <property type="evidence" value="ECO:0007669"/>
    <property type="project" value="UniProtKB-SubCell"/>
</dbReference>
<feature type="non-terminal residue" evidence="5">
    <location>
        <position position="314"/>
    </location>
</feature>
<evidence type="ECO:0000256" key="3">
    <source>
        <dbReference type="ARBA" id="ARBA00023237"/>
    </source>
</evidence>
<evidence type="ECO:0000256" key="1">
    <source>
        <dbReference type="ARBA" id="ARBA00004442"/>
    </source>
</evidence>
<evidence type="ECO:0000256" key="2">
    <source>
        <dbReference type="ARBA" id="ARBA00023136"/>
    </source>
</evidence>
<dbReference type="InterPro" id="IPR041700">
    <property type="entry name" value="OMP_b-brl_3"/>
</dbReference>
<dbReference type="SUPFAM" id="SSF56935">
    <property type="entry name" value="Porins"/>
    <property type="match status" value="1"/>
</dbReference>
<dbReference type="EMBL" id="UINC01126268">
    <property type="protein sequence ID" value="SVD04636.1"/>
    <property type="molecule type" value="Genomic_DNA"/>
</dbReference>
<feature type="domain" description="Outer membrane protein beta-barrel" evidence="4">
    <location>
        <begin position="212"/>
        <end position="309"/>
    </location>
</feature>
<dbReference type="Gene3D" id="2.40.170.20">
    <property type="entry name" value="TonB-dependent receptor, beta-barrel domain"/>
    <property type="match status" value="1"/>
</dbReference>
<sequence length="314" mass="36124">AKYDPEGMAGIINIVLKKGKYEGFNGSFKVNGKHNDFNSVDDMNGFTFYSNYKGEKINIYSSFSLNNKMRVQKGYRRLNVDDNYICGYCYNYDFDSEGDRFGNSVNIGADYSISETLNLNIDMTYKNHYKTKENNQFYLHDGTQPHNAPGKAEQSLENEDEGNYHFDNYIELIKSYDNPDKEILFAITHDIGTDSEFESIVGIDTTFIDELGSDTEIDFNYKLPLDDKSKLEIGYDGRFTKSDETMDLGLTGVDDIGDKIWYFDAVNEFSYNRSIHGIFAEYQYKLNEKFSIKPSFRIEVVNKNIIFNSSTTDS</sequence>
<keyword evidence="3" id="KW-0998">Cell outer membrane</keyword>
<dbReference type="InterPro" id="IPR036942">
    <property type="entry name" value="Beta-barrel_TonB_sf"/>
</dbReference>